<keyword evidence="2" id="KW-1185">Reference proteome</keyword>
<dbReference type="eggNOG" id="ENOG5031QPU">
    <property type="taxonomic scope" value="Bacteria"/>
</dbReference>
<dbReference type="NCBIfam" id="TIGR02098">
    <property type="entry name" value="MJ0042_CXXC"/>
    <property type="match status" value="1"/>
</dbReference>
<name>A0A062U2Q4_9PROT</name>
<evidence type="ECO:0000313" key="1">
    <source>
        <dbReference type="EMBL" id="KCZ54596.1"/>
    </source>
</evidence>
<dbReference type="Proteomes" id="UP000027190">
    <property type="component" value="Unassembled WGS sequence"/>
</dbReference>
<reference evidence="1 2" key="1">
    <citation type="journal article" date="2014" name="Antonie Van Leeuwenhoek">
        <title>Hyphomonas beringensis sp. nov. and Hyphomonas chukchiensis sp. nov., isolated from surface seawater of the Bering Sea and Chukchi Sea.</title>
        <authorList>
            <person name="Li C."/>
            <person name="Lai Q."/>
            <person name="Li G."/>
            <person name="Dong C."/>
            <person name="Wang J."/>
            <person name="Liao Y."/>
            <person name="Shao Z."/>
        </authorList>
    </citation>
    <scope>NUCLEOTIDE SEQUENCE [LARGE SCALE GENOMIC DNA]</scope>
    <source>
        <strain evidence="1 2">BH-BN04-4</strain>
    </source>
</reference>
<comment type="caution">
    <text evidence="1">The sequence shown here is derived from an EMBL/GenBank/DDBJ whole genome shotgun (WGS) entry which is preliminary data.</text>
</comment>
<sequence>MGNQIYPFTCKADPMPQFDMILISPEAAARADVLEHTAGTPVREGGGDETYRCGACKTKLMINVAHHDAHGVVVKCGKCGKINTEPHHHH</sequence>
<gene>
    <name evidence="1" type="ORF">HY30_09940</name>
</gene>
<accession>A0A062U2Q4</accession>
<dbReference type="EMBL" id="AWFG01000074">
    <property type="protein sequence ID" value="KCZ54596.1"/>
    <property type="molecule type" value="Genomic_DNA"/>
</dbReference>
<dbReference type="STRING" id="1280947.HY30_09940"/>
<dbReference type="InterPro" id="IPR011723">
    <property type="entry name" value="Znf/thioredoxin_put"/>
</dbReference>
<evidence type="ECO:0000313" key="2">
    <source>
        <dbReference type="Proteomes" id="UP000027190"/>
    </source>
</evidence>
<dbReference type="AlphaFoldDB" id="A0A062U2Q4"/>
<organism evidence="1 2">
    <name type="scientific">Hyphomonas chukchiensis</name>
    <dbReference type="NCBI Taxonomy" id="1280947"/>
    <lineage>
        <taxon>Bacteria</taxon>
        <taxon>Pseudomonadati</taxon>
        <taxon>Pseudomonadota</taxon>
        <taxon>Alphaproteobacteria</taxon>
        <taxon>Hyphomonadales</taxon>
        <taxon>Hyphomonadaceae</taxon>
        <taxon>Hyphomonas</taxon>
    </lineage>
</organism>
<proteinExistence type="predicted"/>
<protein>
    <submittedName>
        <fullName evidence="1">Uncharacterized protein</fullName>
    </submittedName>
</protein>
<dbReference type="PATRIC" id="fig|1280947.3.peg.3439"/>